<feature type="transmembrane region" description="Helical" evidence="1">
    <location>
        <begin position="16"/>
        <end position="38"/>
    </location>
</feature>
<dbReference type="KEGG" id="nno:NONO_c14430"/>
<evidence type="ECO:0000256" key="1">
    <source>
        <dbReference type="SAM" id="Phobius"/>
    </source>
</evidence>
<sequence>MADISRTGKWWPLPRAAAVVVTAVAGGGLALACGLGAIQARPTADAARPAVVRIHGSDTGDRAG</sequence>
<dbReference type="EMBL" id="CP006850">
    <property type="protein sequence ID" value="AHH16246.1"/>
    <property type="molecule type" value="Genomic_DNA"/>
</dbReference>
<dbReference type="Proteomes" id="UP000019150">
    <property type="component" value="Chromosome"/>
</dbReference>
<dbReference type="AlphaFoldDB" id="W5TG71"/>
<dbReference type="PATRIC" id="fig|1415166.3.peg.1469"/>
<dbReference type="STRING" id="1415166.NONO_c14430"/>
<gene>
    <name evidence="2" type="ORF">NONO_c14430</name>
</gene>
<keyword evidence="1" id="KW-0472">Membrane</keyword>
<organism evidence="2 3">
    <name type="scientific">Nocardia nova SH22a</name>
    <dbReference type="NCBI Taxonomy" id="1415166"/>
    <lineage>
        <taxon>Bacteria</taxon>
        <taxon>Bacillati</taxon>
        <taxon>Actinomycetota</taxon>
        <taxon>Actinomycetes</taxon>
        <taxon>Mycobacteriales</taxon>
        <taxon>Nocardiaceae</taxon>
        <taxon>Nocardia</taxon>
    </lineage>
</organism>
<reference evidence="2 3" key="1">
    <citation type="journal article" date="2014" name="Appl. Environ. Microbiol.">
        <title>Insights into the Microbial Degradation of Rubber and Gutta-Percha by Analysis of the Complete Genome of Nocardia nova SH22a.</title>
        <authorList>
            <person name="Luo Q."/>
            <person name="Hiessl S."/>
            <person name="Poehlein A."/>
            <person name="Daniel R."/>
            <person name="Steinbuchel A."/>
        </authorList>
    </citation>
    <scope>NUCLEOTIDE SEQUENCE [LARGE SCALE GENOMIC DNA]</scope>
    <source>
        <strain evidence="2">SH22a</strain>
    </source>
</reference>
<proteinExistence type="predicted"/>
<keyword evidence="1" id="KW-0812">Transmembrane</keyword>
<accession>W5TG71</accession>
<dbReference type="RefSeq" id="WP_025347764.1">
    <property type="nucleotide sequence ID" value="NZ_CP006850.1"/>
</dbReference>
<evidence type="ECO:0000313" key="3">
    <source>
        <dbReference type="Proteomes" id="UP000019150"/>
    </source>
</evidence>
<protein>
    <recommendedName>
        <fullName evidence="4">Lipoprotein</fullName>
    </recommendedName>
</protein>
<dbReference type="PROSITE" id="PS51257">
    <property type="entry name" value="PROKAR_LIPOPROTEIN"/>
    <property type="match status" value="1"/>
</dbReference>
<name>W5TG71_9NOCA</name>
<evidence type="ECO:0000313" key="2">
    <source>
        <dbReference type="EMBL" id="AHH16246.1"/>
    </source>
</evidence>
<dbReference type="HOGENOM" id="CLU_2863289_0_0_11"/>
<keyword evidence="3" id="KW-1185">Reference proteome</keyword>
<evidence type="ECO:0008006" key="4">
    <source>
        <dbReference type="Google" id="ProtNLM"/>
    </source>
</evidence>
<keyword evidence="1" id="KW-1133">Transmembrane helix</keyword>